<accession>A0A6P8RF11</accession>
<keyword evidence="10" id="KW-0131">Cell cycle</keyword>
<keyword evidence="16" id="KW-1185">Reference proteome</keyword>
<gene>
    <name evidence="17" type="primary">CEP55</name>
</gene>
<evidence type="ECO:0000256" key="10">
    <source>
        <dbReference type="ARBA" id="ARBA00023306"/>
    </source>
</evidence>
<reference evidence="17" key="1">
    <citation type="submission" date="2025-08" db="UniProtKB">
        <authorList>
            <consortium name="RefSeq"/>
        </authorList>
    </citation>
    <scope>IDENTIFICATION</scope>
</reference>
<protein>
    <recommendedName>
        <fullName evidence="12">Centrosomal protein of 55 kDa</fullName>
    </recommendedName>
</protein>
<dbReference type="OrthoDB" id="8441172at2759"/>
<dbReference type="InterPro" id="IPR022008">
    <property type="entry name" value="EABR"/>
</dbReference>
<dbReference type="Proteomes" id="UP000515159">
    <property type="component" value="Chromosome 4"/>
</dbReference>
<evidence type="ECO:0000256" key="13">
    <source>
        <dbReference type="SAM" id="Coils"/>
    </source>
</evidence>
<evidence type="ECO:0000256" key="12">
    <source>
        <dbReference type="ARBA" id="ARBA00069787"/>
    </source>
</evidence>
<evidence type="ECO:0000256" key="5">
    <source>
        <dbReference type="ARBA" id="ARBA00022553"/>
    </source>
</evidence>
<dbReference type="GO" id="GO:0090543">
    <property type="term" value="C:Flemming body"/>
    <property type="evidence" value="ECO:0007669"/>
    <property type="project" value="UniProtKB-SubCell"/>
</dbReference>
<proteinExistence type="predicted"/>
<dbReference type="InterPro" id="IPR038926">
    <property type="entry name" value="CEP55"/>
</dbReference>
<dbReference type="RefSeq" id="XP_033799756.1">
    <property type="nucleotide sequence ID" value="XM_033943865.1"/>
</dbReference>
<evidence type="ECO:0000256" key="11">
    <source>
        <dbReference type="ARBA" id="ARBA00055531"/>
    </source>
</evidence>
<feature type="coiled-coil region" evidence="13">
    <location>
        <begin position="235"/>
        <end position="333"/>
    </location>
</feature>
<dbReference type="AlphaFoldDB" id="A0A6P8RF11"/>
<dbReference type="FunFam" id="1.20.5.1180:FF:000002">
    <property type="entry name" value="Centrosomal protein of 55 kDa"/>
    <property type="match status" value="1"/>
</dbReference>
<comment type="subcellular location">
    <subcellularLocation>
        <location evidence="3">Cleavage furrow</location>
    </subcellularLocation>
    <subcellularLocation>
        <location evidence="1">Cytoplasm</location>
        <location evidence="1">Cytoskeleton</location>
        <location evidence="1">Microtubule organizing center</location>
        <location evidence="1">Centrosome</location>
        <location evidence="1">Centriole</location>
    </subcellularLocation>
    <subcellularLocation>
        <location evidence="2">Midbody</location>
        <location evidence="2">Midbody ring</location>
    </subcellularLocation>
</comment>
<evidence type="ECO:0000256" key="2">
    <source>
        <dbReference type="ARBA" id="ARBA00004476"/>
    </source>
</evidence>
<evidence type="ECO:0000256" key="4">
    <source>
        <dbReference type="ARBA" id="ARBA00022490"/>
    </source>
</evidence>
<evidence type="ECO:0000256" key="9">
    <source>
        <dbReference type="ARBA" id="ARBA00023212"/>
    </source>
</evidence>
<dbReference type="PANTHER" id="PTHR31838">
    <property type="entry name" value="CENTROSOMAL PROTEIN OF 55 KDA"/>
    <property type="match status" value="1"/>
</dbReference>
<dbReference type="PANTHER" id="PTHR31838:SF1">
    <property type="entry name" value="CENTROSOMAL PROTEIN OF 55 KDA"/>
    <property type="match status" value="1"/>
</dbReference>
<comment type="function">
    <text evidence="11">Plays a role in mitotic exit and cytokinesis. Recruits PDCD6IP and TSG101 to midbody during cytokinesis. Required for successful completion of cytokinesis. Not required for microtubule nucleation. Plays a role in the development of the brain and kidney.</text>
</comment>
<evidence type="ECO:0000256" key="8">
    <source>
        <dbReference type="ARBA" id="ARBA00023054"/>
    </source>
</evidence>
<keyword evidence="8 13" id="KW-0175">Coiled coil</keyword>
<dbReference type="GO" id="GO:0032154">
    <property type="term" value="C:cleavage furrow"/>
    <property type="evidence" value="ECO:0007669"/>
    <property type="project" value="UniProtKB-SubCell"/>
</dbReference>
<dbReference type="Gene3D" id="1.20.5.990">
    <property type="entry name" value="Nemo cc2-lz domain - 1d5 darpin complex"/>
    <property type="match status" value="1"/>
</dbReference>
<evidence type="ECO:0000256" key="3">
    <source>
        <dbReference type="ARBA" id="ARBA00004626"/>
    </source>
</evidence>
<keyword evidence="7" id="KW-0498">Mitosis</keyword>
<evidence type="ECO:0000313" key="17">
    <source>
        <dbReference type="RefSeq" id="XP_033799756.1"/>
    </source>
</evidence>
<dbReference type="KEGG" id="gsh:117360142"/>
<keyword evidence="6" id="KW-0132">Cell division</keyword>
<evidence type="ECO:0000256" key="6">
    <source>
        <dbReference type="ARBA" id="ARBA00022618"/>
    </source>
</evidence>
<sequence length="458" mass="53816">MTSKAAKDIICNQLRIKTGASKSDTDLGKLRKENAALKKTMDEVTKGKGKITDSERNRFLEKILELETLNEKNSQQLAEKNKEIQRLKSQPNVETLHCQLEEKTQEAEKREQLYKSLSKETESLKKQLFEITAKCKEFENRDSACQTSQGTSPSTESSKDLNALGEQLKDALEKNQQWLVYDQQREVFVKGLMARIFEFEQESRNTKQTHQEQLKKANSGGRSEEEKQKYYDKLLMIAKQDLEAERKNAAQLDSELTEWIKRYEEKKKEVMDLNIQLQSHRDSSKQHREEERKHLIDKVQKLKMELEISREQLQEEKKRASDLSCQVQILQKSLLKQQEEQKKISVLEKQIKMCASDFENEKLDRQNVQHQLYKVLKELRKAREQISRLESMKHPHYIEPSKKLQVDLEEKLTLHDQASSPKCTNLLDESFLECPRCKAQYRTSQHRELLAHLDYCTD</sequence>
<feature type="coiled-coil region" evidence="13">
    <location>
        <begin position="365"/>
        <end position="392"/>
    </location>
</feature>
<organism evidence="16 17">
    <name type="scientific">Geotrypetes seraphini</name>
    <name type="common">Gaboon caecilian</name>
    <name type="synonym">Caecilia seraphini</name>
    <dbReference type="NCBI Taxonomy" id="260995"/>
    <lineage>
        <taxon>Eukaryota</taxon>
        <taxon>Metazoa</taxon>
        <taxon>Chordata</taxon>
        <taxon>Craniata</taxon>
        <taxon>Vertebrata</taxon>
        <taxon>Euteleostomi</taxon>
        <taxon>Amphibia</taxon>
        <taxon>Gymnophiona</taxon>
        <taxon>Geotrypetes</taxon>
    </lineage>
</organism>
<dbReference type="GO" id="GO:0000281">
    <property type="term" value="P:mitotic cytokinesis"/>
    <property type="evidence" value="ECO:0007669"/>
    <property type="project" value="InterPro"/>
</dbReference>
<dbReference type="GO" id="GO:0045184">
    <property type="term" value="P:establishment of protein localization"/>
    <property type="evidence" value="ECO:0007669"/>
    <property type="project" value="TreeGrafter"/>
</dbReference>
<dbReference type="GO" id="GO:0005814">
    <property type="term" value="C:centriole"/>
    <property type="evidence" value="ECO:0007669"/>
    <property type="project" value="UniProtKB-SubCell"/>
</dbReference>
<dbReference type="GO" id="GO:0051896">
    <property type="term" value="P:regulation of phosphatidylinositol 3-kinase/protein kinase B signal transduction"/>
    <property type="evidence" value="ECO:0007669"/>
    <property type="project" value="InterPro"/>
</dbReference>
<dbReference type="InParanoid" id="A0A6P8RF11"/>
<keyword evidence="9" id="KW-0206">Cytoskeleton</keyword>
<evidence type="ECO:0000256" key="1">
    <source>
        <dbReference type="ARBA" id="ARBA00004114"/>
    </source>
</evidence>
<dbReference type="FunFam" id="1.20.5.990:FF:000006">
    <property type="entry name" value="Centrosomal protein of 55 kDa"/>
    <property type="match status" value="1"/>
</dbReference>
<dbReference type="Gene3D" id="1.20.5.1180">
    <property type="entry name" value="Geminin coiled-coil domain"/>
    <property type="match status" value="1"/>
</dbReference>
<feature type="region of interest" description="Disordered" evidence="14">
    <location>
        <begin position="203"/>
        <end position="226"/>
    </location>
</feature>
<keyword evidence="5" id="KW-0597">Phosphoprotein</keyword>
<feature type="compositionally biased region" description="Basic and acidic residues" evidence="14">
    <location>
        <begin position="203"/>
        <end position="215"/>
    </location>
</feature>
<dbReference type="Pfam" id="PF12180">
    <property type="entry name" value="EABR"/>
    <property type="match status" value="1"/>
</dbReference>
<evidence type="ECO:0000313" key="16">
    <source>
        <dbReference type="Proteomes" id="UP000515159"/>
    </source>
</evidence>
<name>A0A6P8RF11_GEOSA</name>
<feature type="domain" description="TSG101 and ALIX binding" evidence="15">
    <location>
        <begin position="166"/>
        <end position="198"/>
    </location>
</feature>
<dbReference type="FunCoup" id="A0A6P8RF11">
    <property type="interactions" value="890"/>
</dbReference>
<evidence type="ECO:0000259" key="15">
    <source>
        <dbReference type="Pfam" id="PF12180"/>
    </source>
</evidence>
<dbReference type="GeneID" id="117360142"/>
<evidence type="ECO:0000256" key="7">
    <source>
        <dbReference type="ARBA" id="ARBA00022776"/>
    </source>
</evidence>
<keyword evidence="4" id="KW-0963">Cytoplasm</keyword>
<evidence type="ECO:0000256" key="14">
    <source>
        <dbReference type="SAM" id="MobiDB-lite"/>
    </source>
</evidence>
<dbReference type="CTD" id="55165"/>
<feature type="coiled-coil region" evidence="13">
    <location>
        <begin position="63"/>
        <end position="127"/>
    </location>
</feature>